<reference evidence="4" key="2">
    <citation type="journal article" date="2024" name="Plant">
        <title>Genomic evolution and insights into agronomic trait innovations of Sesamum species.</title>
        <authorList>
            <person name="Miao H."/>
            <person name="Wang L."/>
            <person name="Qu L."/>
            <person name="Liu H."/>
            <person name="Sun Y."/>
            <person name="Le M."/>
            <person name="Wang Q."/>
            <person name="Wei S."/>
            <person name="Zheng Y."/>
            <person name="Lin W."/>
            <person name="Duan Y."/>
            <person name="Cao H."/>
            <person name="Xiong S."/>
            <person name="Wang X."/>
            <person name="Wei L."/>
            <person name="Li C."/>
            <person name="Ma Q."/>
            <person name="Ju M."/>
            <person name="Zhao R."/>
            <person name="Li G."/>
            <person name="Mu C."/>
            <person name="Tian Q."/>
            <person name="Mei H."/>
            <person name="Zhang T."/>
            <person name="Gao T."/>
            <person name="Zhang H."/>
        </authorList>
    </citation>
    <scope>NUCLEOTIDE SEQUENCE</scope>
    <source>
        <strain evidence="4">G02</strain>
    </source>
</reference>
<feature type="region of interest" description="Disordered" evidence="1">
    <location>
        <begin position="400"/>
        <end position="424"/>
    </location>
</feature>
<dbReference type="PANTHER" id="PTHR45270">
    <property type="entry name" value="OS03G0832900 PROTEIN"/>
    <property type="match status" value="1"/>
</dbReference>
<feature type="transmembrane region" description="Helical" evidence="2">
    <location>
        <begin position="97"/>
        <end position="123"/>
    </location>
</feature>
<dbReference type="InterPro" id="IPR032843">
    <property type="entry name" value="Jiv"/>
</dbReference>
<feature type="transmembrane region" description="Helical" evidence="2">
    <location>
        <begin position="135"/>
        <end position="154"/>
    </location>
</feature>
<evidence type="ECO:0000256" key="1">
    <source>
        <dbReference type="SAM" id="MobiDB-lite"/>
    </source>
</evidence>
<protein>
    <recommendedName>
        <fullName evidence="3">Cleavage inducing molecular chaperone Jiv domain-containing protein</fullName>
    </recommendedName>
</protein>
<organism evidence="4">
    <name type="scientific">Sesamum radiatum</name>
    <name type="common">Black benniseed</name>
    <dbReference type="NCBI Taxonomy" id="300843"/>
    <lineage>
        <taxon>Eukaryota</taxon>
        <taxon>Viridiplantae</taxon>
        <taxon>Streptophyta</taxon>
        <taxon>Embryophyta</taxon>
        <taxon>Tracheophyta</taxon>
        <taxon>Spermatophyta</taxon>
        <taxon>Magnoliopsida</taxon>
        <taxon>eudicotyledons</taxon>
        <taxon>Gunneridae</taxon>
        <taxon>Pentapetalae</taxon>
        <taxon>asterids</taxon>
        <taxon>lamiids</taxon>
        <taxon>Lamiales</taxon>
        <taxon>Pedaliaceae</taxon>
        <taxon>Sesamum</taxon>
    </lineage>
</organism>
<evidence type="ECO:0000259" key="3">
    <source>
        <dbReference type="Pfam" id="PF14901"/>
    </source>
</evidence>
<evidence type="ECO:0000313" key="4">
    <source>
        <dbReference type="EMBL" id="KAL0399021.1"/>
    </source>
</evidence>
<dbReference type="PANTHER" id="PTHR45270:SF1">
    <property type="entry name" value="CHAPERONE DNAJ-DOMAIN SUPERFAMILY PROTEIN"/>
    <property type="match status" value="1"/>
</dbReference>
<reference evidence="4" key="1">
    <citation type="submission" date="2020-06" db="EMBL/GenBank/DDBJ databases">
        <authorList>
            <person name="Li T."/>
            <person name="Hu X."/>
            <person name="Zhang T."/>
            <person name="Song X."/>
            <person name="Zhang H."/>
            <person name="Dai N."/>
            <person name="Sheng W."/>
            <person name="Hou X."/>
            <person name="Wei L."/>
        </authorList>
    </citation>
    <scope>NUCLEOTIDE SEQUENCE</scope>
    <source>
        <strain evidence="4">G02</strain>
        <tissue evidence="4">Leaf</tissue>
    </source>
</reference>
<feature type="compositionally biased region" description="Basic residues" evidence="1">
    <location>
        <begin position="412"/>
        <end position="424"/>
    </location>
</feature>
<feature type="transmembrane region" description="Helical" evidence="2">
    <location>
        <begin position="34"/>
        <end position="57"/>
    </location>
</feature>
<keyword evidence="2" id="KW-1133">Transmembrane helix</keyword>
<keyword evidence="2" id="KW-0472">Membrane</keyword>
<dbReference type="Pfam" id="PF14901">
    <property type="entry name" value="Jiv90"/>
    <property type="match status" value="1"/>
</dbReference>
<accession>A0AAW2T240</accession>
<dbReference type="EMBL" id="JACGWJ010000009">
    <property type="protein sequence ID" value="KAL0399021.1"/>
    <property type="molecule type" value="Genomic_DNA"/>
</dbReference>
<evidence type="ECO:0000256" key="2">
    <source>
        <dbReference type="SAM" id="Phobius"/>
    </source>
</evidence>
<feature type="transmembrane region" description="Helical" evidence="2">
    <location>
        <begin position="69"/>
        <end position="91"/>
    </location>
</feature>
<keyword evidence="2" id="KW-0812">Transmembrane</keyword>
<name>A0AAW2T240_SESRA</name>
<feature type="region of interest" description="Disordered" evidence="1">
    <location>
        <begin position="191"/>
        <end position="222"/>
    </location>
</feature>
<sequence length="424" mass="48216">MEDIGLFNQGLKWLQSKDCYAVARTASFIGLGSAALLVIMWSCFLSLTSMSCLLYVLASMGAAGVAVQFLGYTPGLFIVGLFAILVLWMYANFWLTGALFIVGGYLFSLNHARLVVLMATLYAMYCVKVRVGWPGVFFAINLAFLSNDVLNYLIKRCDNLSESTHSDDRKESDSFVEDDFSTDCEYSASTELEGEEEEKLHSCKSASKPASPSFVEKPEESAVEKVVRQDANSTIEMERILKSGNHYEALGFPRQRKIDVVLLKKEYRKKNTTDFCSEESRRIQCTKCGNSHIWVCTNRTKAKARWCQDCCQHHEAKDGDGWVEYKGSLVFDQPQKGMACRPNTHRPSFHVNMVGLEKSTQRSNSSRYPWDLDAEMMDEEDEFEMWLQQALASGLFCETSKRRKSWSPFKLPQKKGKKHWRRSS</sequence>
<feature type="domain" description="Cleavage inducing molecular chaperone Jiv" evidence="3">
    <location>
        <begin position="279"/>
        <end position="327"/>
    </location>
</feature>
<dbReference type="AlphaFoldDB" id="A0AAW2T240"/>
<comment type="caution">
    <text evidence="4">The sequence shown here is derived from an EMBL/GenBank/DDBJ whole genome shotgun (WGS) entry which is preliminary data.</text>
</comment>
<gene>
    <name evidence="4" type="ORF">Sradi_2245400</name>
</gene>
<feature type="compositionally biased region" description="Low complexity" evidence="1">
    <location>
        <begin position="204"/>
        <end position="213"/>
    </location>
</feature>
<proteinExistence type="predicted"/>